<dbReference type="Proteomes" id="UP000003240">
    <property type="component" value="Unassembled WGS sequence"/>
</dbReference>
<keyword evidence="4" id="KW-1185">Reference proteome</keyword>
<dbReference type="EMBL" id="AFGF01000015">
    <property type="protein sequence ID" value="EGO65714.1"/>
    <property type="molecule type" value="Genomic_DNA"/>
</dbReference>
<evidence type="ECO:0000256" key="1">
    <source>
        <dbReference type="PROSITE-ProRule" id="PRU00325"/>
    </source>
</evidence>
<sequence length="475" mass="52814">MLNISEEFIRSVAPNQNAITNGLSLVKKNAFVELGISADKSFIMGECKGSGASNYITSADFFQPDSPVFRCTCPSRQFPCKHSLGLMYAYCGGKEFATVDIPQDVLMKREKAGKKQEKQADESVKTPPKVNKAALKKKIAAQMEGLELLQKIVNGIVQSGLGTLNAKTLRMLEDQAKQLGNYYLTYPQAVLRDFLFLFKEAQDPEEVYSTAVDRLAMLHSLCKKGQEYLAKRLNTEIPADTSSNMEEMLGHNWQLAELKGQGLVQTDIELMQVQFSSWLSEARGEYIDAGAWVNLKTGQVHKTLTFRPVKATKYIRQDDSVFDLVQVPELFTYPGGDMNIRVRWENSTMRKAVATDYKTIQSHAGKSLGEVIKSVKNQLKNPLADKYPLALLHFARIGSVNGSIVAEDGQGQRIVLADANEAFEPLSTMLLELVPQQTLHNGTLLARFHYSHATRRLCAQPLTLITGEGAIRLTL</sequence>
<protein>
    <submittedName>
        <fullName evidence="3">Zinc finger SWIM domain-containing protein</fullName>
    </submittedName>
</protein>
<evidence type="ECO:0000313" key="3">
    <source>
        <dbReference type="EMBL" id="EGO65714.1"/>
    </source>
</evidence>
<accession>F7NE59</accession>
<dbReference type="PROSITE" id="PS50966">
    <property type="entry name" value="ZF_SWIM"/>
    <property type="match status" value="1"/>
</dbReference>
<gene>
    <name evidence="3" type="ORF">ALO_01609</name>
</gene>
<proteinExistence type="predicted"/>
<name>F7NE59_9FIRM</name>
<keyword evidence="1" id="KW-0863">Zinc-finger</keyword>
<reference evidence="3 4" key="1">
    <citation type="journal article" date="2011" name="EMBO J.">
        <title>Structural diversity of bacterial flagellar motors.</title>
        <authorList>
            <person name="Chen S."/>
            <person name="Beeby M."/>
            <person name="Murphy G.E."/>
            <person name="Leadbetter J.R."/>
            <person name="Hendrixson D.R."/>
            <person name="Briegel A."/>
            <person name="Li Z."/>
            <person name="Shi J."/>
            <person name="Tocheva E.I."/>
            <person name="Muller A."/>
            <person name="Dobro M.J."/>
            <person name="Jensen G.J."/>
        </authorList>
    </citation>
    <scope>NUCLEOTIDE SEQUENCE [LARGE SCALE GENOMIC DNA]</scope>
    <source>
        <strain evidence="3 4">DSM 6540</strain>
    </source>
</reference>
<keyword evidence="1" id="KW-0862">Zinc</keyword>
<dbReference type="eggNOG" id="COG4279">
    <property type="taxonomic scope" value="Bacteria"/>
</dbReference>
<dbReference type="RefSeq" id="WP_004092111.1">
    <property type="nucleotide sequence ID" value="NZ_AFGF01000015.1"/>
</dbReference>
<comment type="caution">
    <text evidence="3">The sequence shown here is derived from an EMBL/GenBank/DDBJ whole genome shotgun (WGS) entry which is preliminary data.</text>
</comment>
<evidence type="ECO:0000259" key="2">
    <source>
        <dbReference type="PROSITE" id="PS50966"/>
    </source>
</evidence>
<dbReference type="InterPro" id="IPR007527">
    <property type="entry name" value="Znf_SWIM"/>
</dbReference>
<dbReference type="GO" id="GO:0008270">
    <property type="term" value="F:zinc ion binding"/>
    <property type="evidence" value="ECO:0007669"/>
    <property type="project" value="UniProtKB-KW"/>
</dbReference>
<dbReference type="OrthoDB" id="9816340at2"/>
<organism evidence="3 4">
    <name type="scientific">Acetonema longum DSM 6540</name>
    <dbReference type="NCBI Taxonomy" id="1009370"/>
    <lineage>
        <taxon>Bacteria</taxon>
        <taxon>Bacillati</taxon>
        <taxon>Bacillota</taxon>
        <taxon>Negativicutes</taxon>
        <taxon>Acetonemataceae</taxon>
        <taxon>Acetonema</taxon>
    </lineage>
</organism>
<feature type="domain" description="SWIM-type" evidence="2">
    <location>
        <begin position="55"/>
        <end position="91"/>
    </location>
</feature>
<evidence type="ECO:0000313" key="4">
    <source>
        <dbReference type="Proteomes" id="UP000003240"/>
    </source>
</evidence>
<dbReference type="STRING" id="1009370.ALO_01609"/>
<keyword evidence="1" id="KW-0479">Metal-binding</keyword>
<dbReference type="AlphaFoldDB" id="F7NE59"/>